<organism evidence="5 6">
    <name type="scientific">Caballeronia insecticola</name>
    <dbReference type="NCBI Taxonomy" id="758793"/>
    <lineage>
        <taxon>Bacteria</taxon>
        <taxon>Pseudomonadati</taxon>
        <taxon>Pseudomonadota</taxon>
        <taxon>Betaproteobacteria</taxon>
        <taxon>Burkholderiales</taxon>
        <taxon>Burkholderiaceae</taxon>
        <taxon>Caballeronia</taxon>
    </lineage>
</organism>
<accession>R4WX41</accession>
<proteinExistence type="predicted"/>
<evidence type="ECO:0000256" key="1">
    <source>
        <dbReference type="ARBA" id="ARBA00022679"/>
    </source>
</evidence>
<keyword evidence="6" id="KW-1185">Reference proteome</keyword>
<dbReference type="EMBL" id="AP013058">
    <property type="protein sequence ID" value="BAN23531.1"/>
    <property type="molecule type" value="Genomic_DNA"/>
</dbReference>
<evidence type="ECO:0000313" key="6">
    <source>
        <dbReference type="Proteomes" id="UP000013966"/>
    </source>
</evidence>
<evidence type="ECO:0000259" key="3">
    <source>
        <dbReference type="Pfam" id="PF10620"/>
    </source>
</evidence>
<dbReference type="STRING" id="758793.BRPE64_ACDS17770"/>
<dbReference type="Proteomes" id="UP000013966">
    <property type="component" value="Chromosome 1"/>
</dbReference>
<evidence type="ECO:0000259" key="4">
    <source>
        <dbReference type="Pfam" id="PF20866"/>
    </source>
</evidence>
<evidence type="ECO:0000313" key="5">
    <source>
        <dbReference type="EMBL" id="BAN23531.1"/>
    </source>
</evidence>
<keyword evidence="2" id="KW-0548">Nucleotidyltransferase</keyword>
<dbReference type="InterPro" id="IPR048903">
    <property type="entry name" value="MdcG_N"/>
</dbReference>
<dbReference type="NCBIfam" id="NF002332">
    <property type="entry name" value="PRK01293.1"/>
    <property type="match status" value="1"/>
</dbReference>
<dbReference type="AlphaFoldDB" id="R4WX41"/>
<sequence length="216" mass="23372">MERVMAHESHEPRPHDLLRLASGTPHFADAPAWVAAALARAPFVVVRRAPCAGTAIAVGVRGAARHERFGTWIEPRWIHAIFTPEELRTRQPEPSRAALPAFALLRAVAAIIDAHGVDWGPAGSTGFELASAMPTLTRDSDLDLVVRAPTPLSRDDAASLFDALSHAARQAGTRIDAQIETPDAAFSLAEFARPNLRVMLRHADGPRLVTDPWARA</sequence>
<dbReference type="GO" id="GO:0016779">
    <property type="term" value="F:nucleotidyltransferase activity"/>
    <property type="evidence" value="ECO:0007669"/>
    <property type="project" value="UniProtKB-KW"/>
</dbReference>
<dbReference type="NCBIfam" id="TIGR03135">
    <property type="entry name" value="malonate_mdcG"/>
    <property type="match status" value="1"/>
</dbReference>
<evidence type="ECO:0008006" key="7">
    <source>
        <dbReference type="Google" id="ProtNLM"/>
    </source>
</evidence>
<reference evidence="5 6" key="2">
    <citation type="journal article" date="2018" name="Int. J. Syst. Evol. Microbiol.">
        <title>Burkholderia insecticola sp. nov., a gut symbiotic bacterium of the bean bug Riptortus pedestris.</title>
        <authorList>
            <person name="Takeshita K."/>
            <person name="Tamaki H."/>
            <person name="Ohbayashi T."/>
            <person name="Meng X.-Y."/>
            <person name="Sone T."/>
            <person name="Mitani Y."/>
            <person name="Peeters C."/>
            <person name="Kikuchi Y."/>
            <person name="Vandamme P."/>
        </authorList>
    </citation>
    <scope>NUCLEOTIDE SEQUENCE [LARGE SCALE GENOMIC DNA]</scope>
    <source>
        <strain evidence="5">RPE64</strain>
    </source>
</reference>
<dbReference type="PATRIC" id="fig|758793.3.peg.1781"/>
<dbReference type="Pfam" id="PF10620">
    <property type="entry name" value="MdcG"/>
    <property type="match status" value="1"/>
</dbReference>
<dbReference type="KEGG" id="buo:BRPE64_ACDS17770"/>
<dbReference type="InterPro" id="IPR017557">
    <property type="entry name" value="Holo-ACP_synthase"/>
</dbReference>
<evidence type="ECO:0000256" key="2">
    <source>
        <dbReference type="ARBA" id="ARBA00022695"/>
    </source>
</evidence>
<feature type="domain" description="Phosphoribosyl-dephospho-CoA transferase MdcG C-terminal" evidence="3">
    <location>
        <begin position="96"/>
        <end position="212"/>
    </location>
</feature>
<reference evidence="5 6" key="1">
    <citation type="journal article" date="2013" name="Genome Announc.">
        <title>Complete Genome Sequence of Burkholderia sp. Strain RPE64, Bacterial Symbiont of the Bean Bug Riptortus pedestris.</title>
        <authorList>
            <person name="Shibata T.F."/>
            <person name="Maeda T."/>
            <person name="Nikoh N."/>
            <person name="Yamaguchi K."/>
            <person name="Oshima K."/>
            <person name="Hattori M."/>
            <person name="Nishiyama T."/>
            <person name="Hasebe M."/>
            <person name="Fukatsu T."/>
            <person name="Kikuchi Y."/>
            <person name="Shigenobu S."/>
        </authorList>
    </citation>
    <scope>NUCLEOTIDE SEQUENCE [LARGE SCALE GENOMIC DNA]</scope>
</reference>
<name>R4WX41_9BURK</name>
<dbReference type="Pfam" id="PF20866">
    <property type="entry name" value="MdcG_N"/>
    <property type="match status" value="1"/>
</dbReference>
<keyword evidence="1" id="KW-0808">Transferase</keyword>
<dbReference type="HOGENOM" id="CLU_111981_0_0_4"/>
<protein>
    <recommendedName>
        <fullName evidence="7">Phosphoribosyl-dephospho-CoA transferase</fullName>
    </recommendedName>
</protein>
<dbReference type="InterPro" id="IPR049180">
    <property type="entry name" value="MdcG_C"/>
</dbReference>
<gene>
    <name evidence="5" type="ORF">BRPE64_ACDS17770</name>
</gene>
<feature type="domain" description="Phosphoribosyl-dephospho-CoA transferase MdcG N-terminal" evidence="4">
    <location>
        <begin position="13"/>
        <end position="84"/>
    </location>
</feature>